<evidence type="ECO:0000313" key="1">
    <source>
        <dbReference type="EMBL" id="KKO75714.1"/>
    </source>
</evidence>
<dbReference type="AlphaFoldDB" id="A0A0F9ZDV5"/>
<sequence length="199" mass="23985">MKIKTIQKVKFKKHKLENVIINSKNVLIQCLKCKDLLYADYMFKHQCFIDFRSNEKEKSKVKKILNLKNNNFKKEGIIINSPAYKVNENTLNPNNNRIEIKDTKSIKKTIKHNYKKTYKKKQSFIEEHNKTSFTNNFYQKTEDSLLSNEEKEKFKSIAYLNYLLDIKPVVHFHYKMPNMYKTVIRTRKKQEELTRNCTF</sequence>
<gene>
    <name evidence="1" type="ORF">AAJ76_1400060351</name>
</gene>
<reference evidence="1 2" key="1">
    <citation type="journal article" date="2015" name="Environ. Microbiol.">
        <title>Genome analyses suggest the presence of polyploidy and recent human-driven expansions in eight global populations of the honeybee pathogen Nosema ceranae.</title>
        <authorList>
            <person name="Pelin A."/>
            <person name="Selman M."/>
            <person name="Aris-Brosou S."/>
            <person name="Farinelli L."/>
            <person name="Corradi N."/>
        </authorList>
    </citation>
    <scope>NUCLEOTIDE SEQUENCE [LARGE SCALE GENOMIC DNA]</scope>
    <source>
        <strain evidence="1 2">PA08 1199</strain>
    </source>
</reference>
<keyword evidence="2" id="KW-1185">Reference proteome</keyword>
<accession>A0A0F9ZDV5</accession>
<protein>
    <submittedName>
        <fullName evidence="1">Uncharacterized protein</fullName>
    </submittedName>
</protein>
<dbReference type="EMBL" id="JPQZ01000014">
    <property type="protein sequence ID" value="KKO75714.1"/>
    <property type="molecule type" value="Genomic_DNA"/>
</dbReference>
<evidence type="ECO:0000313" key="2">
    <source>
        <dbReference type="Proteomes" id="UP000034350"/>
    </source>
</evidence>
<dbReference type="GeneID" id="36318948"/>
<comment type="caution">
    <text evidence="1">The sequence shown here is derived from an EMBL/GenBank/DDBJ whole genome shotgun (WGS) entry which is preliminary data.</text>
</comment>
<dbReference type="RefSeq" id="XP_024331456.1">
    <property type="nucleotide sequence ID" value="XM_024474045.1"/>
</dbReference>
<proteinExistence type="predicted"/>
<name>A0A0F9ZDV5_9MICR</name>
<dbReference type="Proteomes" id="UP000034350">
    <property type="component" value="Unassembled WGS sequence"/>
</dbReference>
<dbReference type="VEuPathDB" id="MicrosporidiaDB:AAJ76_1400060351"/>
<dbReference type="VEuPathDB" id="MicrosporidiaDB:NCER_100037"/>
<organism evidence="1 2">
    <name type="scientific">Vairimorpha ceranae</name>
    <dbReference type="NCBI Taxonomy" id="40302"/>
    <lineage>
        <taxon>Eukaryota</taxon>
        <taxon>Fungi</taxon>
        <taxon>Fungi incertae sedis</taxon>
        <taxon>Microsporidia</taxon>
        <taxon>Nosematidae</taxon>
        <taxon>Vairimorpha</taxon>
    </lineage>
</organism>